<evidence type="ECO:0000256" key="1">
    <source>
        <dbReference type="ARBA" id="ARBA00005651"/>
    </source>
</evidence>
<dbReference type="PANTHER" id="PTHR37525">
    <property type="entry name" value="UPF0175 PROTEIN SSL1255"/>
    <property type="match status" value="1"/>
</dbReference>
<organism evidence="2 3">
    <name type="scientific">Atlanticothrix silvestris CENA357</name>
    <dbReference type="NCBI Taxonomy" id="1725252"/>
    <lineage>
        <taxon>Bacteria</taxon>
        <taxon>Bacillati</taxon>
        <taxon>Cyanobacteriota</taxon>
        <taxon>Cyanophyceae</taxon>
        <taxon>Nostocales</taxon>
        <taxon>Nodulariaceae</taxon>
        <taxon>Atlanticothrix</taxon>
        <taxon>Atlanticothrix silvestris</taxon>
    </lineage>
</organism>
<proteinExistence type="inferred from homology"/>
<sequence>MGLQISISDSIVQALRLPEQRIEQELRRELAVALYTQDILSFGKARELAEMDKYEFGQLLSRRGVERHYGLAELNDDLSYARSE</sequence>
<comment type="caution">
    <text evidence="2">The sequence shown here is derived from an EMBL/GenBank/DDBJ whole genome shotgun (WGS) entry which is preliminary data.</text>
</comment>
<dbReference type="Proteomes" id="UP000599391">
    <property type="component" value="Unassembled WGS sequence"/>
</dbReference>
<dbReference type="EMBL" id="JAECZB010000021">
    <property type="protein sequence ID" value="MBH8552873.1"/>
    <property type="molecule type" value="Genomic_DNA"/>
</dbReference>
<evidence type="ECO:0000313" key="3">
    <source>
        <dbReference type="Proteomes" id="UP000599391"/>
    </source>
</evidence>
<dbReference type="Pfam" id="PF03683">
    <property type="entry name" value="UPF0175"/>
    <property type="match status" value="1"/>
</dbReference>
<dbReference type="InterPro" id="IPR005368">
    <property type="entry name" value="UPF0175"/>
</dbReference>
<dbReference type="AlphaFoldDB" id="A0A8J7HI74"/>
<protein>
    <submittedName>
        <fullName evidence="2">UPF0175 family protein</fullName>
    </submittedName>
</protein>
<dbReference type="RefSeq" id="WP_214439174.1">
    <property type="nucleotide sequence ID" value="NZ_JAECZB010000021.1"/>
</dbReference>
<keyword evidence="3" id="KW-1185">Reference proteome</keyword>
<comment type="similarity">
    <text evidence="1">Belongs to the UPF0175 family.</text>
</comment>
<accession>A0A8J7HI74</accession>
<dbReference type="PANTHER" id="PTHR37525:SF1">
    <property type="entry name" value="UPF0175 PROTEIN SSL1255"/>
    <property type="match status" value="1"/>
</dbReference>
<reference evidence="2 3" key="1">
    <citation type="journal article" date="2021" name="Int. J. Syst. Evol. Microbiol.">
        <title>Amazonocrinis nigriterrae gen. nov., sp. nov., Atlanticothrix silvestris gen. nov., sp. nov. and Dendronalium phyllosphericum gen. nov., sp. nov., nostocacean cyanobacteria from Brazilian environments.</title>
        <authorList>
            <person name="Alvarenga D.O."/>
            <person name="Andreote A.P.D."/>
            <person name="Branco L.H.Z."/>
            <person name="Delbaje E."/>
            <person name="Cruz R.B."/>
            <person name="Varani A.M."/>
            <person name="Fiore M.F."/>
        </authorList>
    </citation>
    <scope>NUCLEOTIDE SEQUENCE [LARGE SCALE GENOMIC DNA]</scope>
    <source>
        <strain evidence="2 3">CENA357</strain>
    </source>
</reference>
<dbReference type="InterPro" id="IPR052264">
    <property type="entry name" value="UPF0175_domain"/>
</dbReference>
<gene>
    <name evidence="2" type="ORF">I8751_10930</name>
</gene>
<evidence type="ECO:0000313" key="2">
    <source>
        <dbReference type="EMBL" id="MBH8552873.1"/>
    </source>
</evidence>
<name>A0A8J7HI74_9CYAN</name>